<evidence type="ECO:0000256" key="1">
    <source>
        <dbReference type="ARBA" id="ARBA00022737"/>
    </source>
</evidence>
<dbReference type="Pfam" id="PF00023">
    <property type="entry name" value="Ank"/>
    <property type="match status" value="2"/>
</dbReference>
<dbReference type="InterPro" id="IPR002110">
    <property type="entry name" value="Ankyrin_rpt"/>
</dbReference>
<dbReference type="InterPro" id="IPR036770">
    <property type="entry name" value="Ankyrin_rpt-contain_sf"/>
</dbReference>
<accession>A0A835D5U2</accession>
<evidence type="ECO:0000313" key="6">
    <source>
        <dbReference type="Proteomes" id="UP000655225"/>
    </source>
</evidence>
<dbReference type="SUPFAM" id="SSF48403">
    <property type="entry name" value="Ankyrin repeat"/>
    <property type="match status" value="1"/>
</dbReference>
<evidence type="ECO:0000256" key="2">
    <source>
        <dbReference type="ARBA" id="ARBA00023043"/>
    </source>
</evidence>
<keyword evidence="6" id="KW-1185">Reference proteome</keyword>
<dbReference type="EMBL" id="JABCRI010000016">
    <property type="protein sequence ID" value="KAF8391803.1"/>
    <property type="molecule type" value="Genomic_DNA"/>
</dbReference>
<keyword evidence="2 3" id="KW-0040">ANK repeat</keyword>
<dbReference type="Gene3D" id="1.25.40.20">
    <property type="entry name" value="Ankyrin repeat-containing domain"/>
    <property type="match status" value="1"/>
</dbReference>
<feature type="compositionally biased region" description="Polar residues" evidence="4">
    <location>
        <begin position="194"/>
        <end position="211"/>
    </location>
</feature>
<dbReference type="OMA" id="IDDTHEV"/>
<evidence type="ECO:0000256" key="3">
    <source>
        <dbReference type="PROSITE-ProRule" id="PRU00023"/>
    </source>
</evidence>
<keyword evidence="1" id="KW-0677">Repeat</keyword>
<comment type="caution">
    <text evidence="5">The sequence shown here is derived from an EMBL/GenBank/DDBJ whole genome shotgun (WGS) entry which is preliminary data.</text>
</comment>
<sequence length="224" mass="25244">MDRRLYKAATLGSIDLVKELREENLNLLLRVTPILETLSFTLPQNSDKRIWLRKVDSSVAYIQDKDGSSVALHYAAGNGHDDVIKEIIGRYPDAVELVDTRGQNAIHVCIANYNQYEKVLDSFMSEDRHDELINQADKDGNTPLHLAVNRDTPGLVKYLLEKYKGRVDIDAMNKAHFSSLDLALSGKHDPQPQEEITSMASSENDLLTSSEDMIDDTHEVVHKN</sequence>
<dbReference type="GO" id="GO:0005886">
    <property type="term" value="C:plasma membrane"/>
    <property type="evidence" value="ECO:0007669"/>
    <property type="project" value="TreeGrafter"/>
</dbReference>
<dbReference type="PROSITE" id="PS50088">
    <property type="entry name" value="ANK_REPEAT"/>
    <property type="match status" value="1"/>
</dbReference>
<name>A0A835D5U2_TETSI</name>
<protein>
    <submittedName>
        <fullName evidence="5">Uncharacterized protein</fullName>
    </submittedName>
</protein>
<organism evidence="5 6">
    <name type="scientific">Tetracentron sinense</name>
    <name type="common">Spur-leaf</name>
    <dbReference type="NCBI Taxonomy" id="13715"/>
    <lineage>
        <taxon>Eukaryota</taxon>
        <taxon>Viridiplantae</taxon>
        <taxon>Streptophyta</taxon>
        <taxon>Embryophyta</taxon>
        <taxon>Tracheophyta</taxon>
        <taxon>Spermatophyta</taxon>
        <taxon>Magnoliopsida</taxon>
        <taxon>Trochodendrales</taxon>
        <taxon>Trochodendraceae</taxon>
        <taxon>Tetracentron</taxon>
    </lineage>
</organism>
<evidence type="ECO:0000256" key="4">
    <source>
        <dbReference type="SAM" id="MobiDB-lite"/>
    </source>
</evidence>
<reference evidence="5 6" key="1">
    <citation type="submission" date="2020-04" db="EMBL/GenBank/DDBJ databases">
        <title>Plant Genome Project.</title>
        <authorList>
            <person name="Zhang R.-G."/>
        </authorList>
    </citation>
    <scope>NUCLEOTIDE SEQUENCE [LARGE SCALE GENOMIC DNA]</scope>
    <source>
        <strain evidence="5">YNK0</strain>
        <tissue evidence="5">Leaf</tissue>
    </source>
</reference>
<dbReference type="OrthoDB" id="303876at2759"/>
<dbReference type="SMART" id="SM00248">
    <property type="entry name" value="ANK"/>
    <property type="match status" value="3"/>
</dbReference>
<dbReference type="PANTHER" id="PTHR24186:SF38">
    <property type="entry name" value="ANKYRIN REPEAT FAMILY PROTEIN"/>
    <property type="match status" value="1"/>
</dbReference>
<proteinExistence type="predicted"/>
<feature type="region of interest" description="Disordered" evidence="4">
    <location>
        <begin position="184"/>
        <end position="224"/>
    </location>
</feature>
<evidence type="ECO:0000313" key="5">
    <source>
        <dbReference type="EMBL" id="KAF8391803.1"/>
    </source>
</evidence>
<dbReference type="PANTHER" id="PTHR24186">
    <property type="entry name" value="PROTEIN PHOSPHATASE 1 REGULATORY SUBUNIT"/>
    <property type="match status" value="1"/>
</dbReference>
<dbReference type="PROSITE" id="PS50297">
    <property type="entry name" value="ANK_REP_REGION"/>
    <property type="match status" value="1"/>
</dbReference>
<feature type="compositionally biased region" description="Basic and acidic residues" evidence="4">
    <location>
        <begin position="215"/>
        <end position="224"/>
    </location>
</feature>
<feature type="repeat" description="ANK" evidence="3">
    <location>
        <begin position="139"/>
        <end position="162"/>
    </location>
</feature>
<dbReference type="AlphaFoldDB" id="A0A835D5U2"/>
<dbReference type="Proteomes" id="UP000655225">
    <property type="component" value="Unassembled WGS sequence"/>
</dbReference>
<gene>
    <name evidence="5" type="ORF">HHK36_022037</name>
</gene>